<name>A0A2G7T6Q0_9FLAO</name>
<feature type="transmembrane region" description="Helical" evidence="8">
    <location>
        <begin position="202"/>
        <end position="223"/>
    </location>
</feature>
<comment type="similarity">
    <text evidence="2 7">Belongs to the purine-cytosine permease (2.A.39) family.</text>
</comment>
<dbReference type="EMBL" id="PEKC01000041">
    <property type="protein sequence ID" value="PII35570.1"/>
    <property type="molecule type" value="Genomic_DNA"/>
</dbReference>
<gene>
    <name evidence="9" type="ORF">CTI11_12890</name>
</gene>
<evidence type="ECO:0000256" key="3">
    <source>
        <dbReference type="ARBA" id="ARBA00022448"/>
    </source>
</evidence>
<dbReference type="AlphaFoldDB" id="A0A2G7T6Q0"/>
<keyword evidence="6 7" id="KW-0472">Membrane</keyword>
<organism evidence="9">
    <name type="scientific">Chryseobacterium sp. B5</name>
    <dbReference type="NCBI Taxonomy" id="2050562"/>
    <lineage>
        <taxon>Bacteria</taxon>
        <taxon>Pseudomonadati</taxon>
        <taxon>Bacteroidota</taxon>
        <taxon>Flavobacteriia</taxon>
        <taxon>Flavobacteriales</taxon>
        <taxon>Weeksellaceae</taxon>
        <taxon>Chryseobacterium group</taxon>
        <taxon>Chryseobacterium</taxon>
    </lineage>
</organism>
<dbReference type="InterPro" id="IPR026030">
    <property type="entry name" value="Pur-cyt_permease_Fcy2/21/22"/>
</dbReference>
<feature type="transmembrane region" description="Helical" evidence="8">
    <location>
        <begin position="39"/>
        <end position="59"/>
    </location>
</feature>
<dbReference type="GO" id="GO:0022857">
    <property type="term" value="F:transmembrane transporter activity"/>
    <property type="evidence" value="ECO:0007669"/>
    <property type="project" value="InterPro"/>
</dbReference>
<protein>
    <submittedName>
        <fullName evidence="9">Allantoin permease</fullName>
    </submittedName>
</protein>
<feature type="transmembrane region" description="Helical" evidence="8">
    <location>
        <begin position="137"/>
        <end position="159"/>
    </location>
</feature>
<evidence type="ECO:0000256" key="8">
    <source>
        <dbReference type="SAM" id="Phobius"/>
    </source>
</evidence>
<evidence type="ECO:0000256" key="6">
    <source>
        <dbReference type="ARBA" id="ARBA00023136"/>
    </source>
</evidence>
<evidence type="ECO:0000256" key="7">
    <source>
        <dbReference type="PIRNR" id="PIRNR002744"/>
    </source>
</evidence>
<evidence type="ECO:0000256" key="2">
    <source>
        <dbReference type="ARBA" id="ARBA00008974"/>
    </source>
</evidence>
<feature type="transmembrane region" description="Helical" evidence="8">
    <location>
        <begin position="103"/>
        <end position="125"/>
    </location>
</feature>
<evidence type="ECO:0000256" key="5">
    <source>
        <dbReference type="ARBA" id="ARBA00022989"/>
    </source>
</evidence>
<feature type="transmembrane region" description="Helical" evidence="8">
    <location>
        <begin position="171"/>
        <end position="190"/>
    </location>
</feature>
<feature type="transmembrane region" description="Helical" evidence="8">
    <location>
        <begin position="65"/>
        <end position="83"/>
    </location>
</feature>
<dbReference type="PIRSF" id="PIRSF002744">
    <property type="entry name" value="Pur-cyt_permease"/>
    <property type="match status" value="1"/>
</dbReference>
<proteinExistence type="inferred from homology"/>
<reference evidence="9" key="1">
    <citation type="submission" date="2017-10" db="EMBL/GenBank/DDBJ databases">
        <title>Chryseobacterium sp. B5 is a hydrocarbonoclastic and plant growth promoting bacterium.</title>
        <authorList>
            <person name="Thijs S."/>
            <person name="Gkorezis P."/>
            <person name="Van Hamme J."/>
        </authorList>
    </citation>
    <scope>NUCLEOTIDE SEQUENCE</scope>
    <source>
        <strain evidence="9">B5</strain>
    </source>
</reference>
<feature type="transmembrane region" description="Helical" evidence="8">
    <location>
        <begin position="293"/>
        <end position="318"/>
    </location>
</feature>
<comment type="subcellular location">
    <subcellularLocation>
        <location evidence="1">Membrane</location>
        <topology evidence="1">Multi-pass membrane protein</topology>
    </subcellularLocation>
</comment>
<feature type="transmembrane region" description="Helical" evidence="8">
    <location>
        <begin position="339"/>
        <end position="364"/>
    </location>
</feature>
<feature type="transmembrane region" description="Helical" evidence="8">
    <location>
        <begin position="417"/>
        <end position="438"/>
    </location>
</feature>
<evidence type="ECO:0000256" key="4">
    <source>
        <dbReference type="ARBA" id="ARBA00022692"/>
    </source>
</evidence>
<feature type="transmembrane region" description="Helical" evidence="8">
    <location>
        <begin position="370"/>
        <end position="396"/>
    </location>
</feature>
<accession>A0A2G7T6Q0</accession>
<evidence type="ECO:0000313" key="9">
    <source>
        <dbReference type="EMBL" id="PII35570.1"/>
    </source>
</evidence>
<dbReference type="PANTHER" id="PTHR31806:SF1">
    <property type="entry name" value="PURINE-CYTOSINE PERMEASE FCY2-RELATED"/>
    <property type="match status" value="1"/>
</dbReference>
<dbReference type="Gene3D" id="1.10.4160.10">
    <property type="entry name" value="Hydantoin permease"/>
    <property type="match status" value="1"/>
</dbReference>
<sequence>MNSPASGQHGRARIAVESRSIDCIPDSERHARLADQGPFWFLGNFHFFTLSIGFVGPSLGLSAPWSALAGTLGIMFGTLFMALHGAQGPQLGLPQMIQSRAQFGFRGVTLPLCATLLVFTGFNVVNVSLIMQGMQAVFGLPPAPTACVAVAVGAVLAVCGHDVMHRAFRCALMLALPLYALATLALLAGVGEPALHVRPEPLPGFAWSAFAAQFTIAASYNISYAPYVSDYSRYLPRHTAPRRLIAAIFLGASLSGAWMIGLGAWMAQRLQAGDALAALGRIGTGLFPGADRLLPALAVVAFVPIIALNTYSAALTVLTAADSLGGLRPTRSARGAREALGTLGARIGAIAAISATILACVLSIQGSGVALLHSFLALLLYFLVPWTAVNLVDYFLVRKGRYAIADFFTPQGIYGAWGWRGICTYLGGFAAMVPFFHIHDATDGHAVFIGWAAQRLGGVDFAWLPGILVAGSLYWVLARNLDLQAEEAASCQSRQDSHPLHLKERTP</sequence>
<feature type="transmembrane region" description="Helical" evidence="8">
    <location>
        <begin position="244"/>
        <end position="267"/>
    </location>
</feature>
<keyword evidence="4 8" id="KW-0812">Transmembrane</keyword>
<dbReference type="InterPro" id="IPR001248">
    <property type="entry name" value="Pur-cyt_permease"/>
</dbReference>
<dbReference type="PANTHER" id="PTHR31806">
    <property type="entry name" value="PURINE-CYTOSINE PERMEASE FCY2-RELATED"/>
    <property type="match status" value="1"/>
</dbReference>
<evidence type="ECO:0000256" key="1">
    <source>
        <dbReference type="ARBA" id="ARBA00004141"/>
    </source>
</evidence>
<comment type="caution">
    <text evidence="9">The sequence shown here is derived from an EMBL/GenBank/DDBJ whole genome shotgun (WGS) entry which is preliminary data.</text>
</comment>
<dbReference type="Pfam" id="PF02133">
    <property type="entry name" value="Transp_cyt_pur"/>
    <property type="match status" value="1"/>
</dbReference>
<feature type="transmembrane region" description="Helical" evidence="8">
    <location>
        <begin position="458"/>
        <end position="477"/>
    </location>
</feature>
<dbReference type="GO" id="GO:0005886">
    <property type="term" value="C:plasma membrane"/>
    <property type="evidence" value="ECO:0007669"/>
    <property type="project" value="TreeGrafter"/>
</dbReference>
<keyword evidence="5 8" id="KW-1133">Transmembrane helix</keyword>
<keyword evidence="3 7" id="KW-0813">Transport</keyword>